<dbReference type="InterPro" id="IPR040982">
    <property type="entry name" value="DNA_pol3_finger"/>
</dbReference>
<dbReference type="Pfam" id="PF17657">
    <property type="entry name" value="DNA_pol3_finger"/>
    <property type="match status" value="1"/>
</dbReference>
<dbReference type="InterPro" id="IPR004365">
    <property type="entry name" value="NA-bd_OB_tRNA"/>
</dbReference>
<dbReference type="CDD" id="cd04485">
    <property type="entry name" value="DnaE_OBF"/>
    <property type="match status" value="1"/>
</dbReference>
<evidence type="ECO:0000256" key="1">
    <source>
        <dbReference type="ARBA" id="ARBA00004496"/>
    </source>
</evidence>
<dbReference type="Pfam" id="PF01336">
    <property type="entry name" value="tRNA_anti-codon"/>
    <property type="match status" value="1"/>
</dbReference>
<keyword evidence="7" id="KW-0235">DNA replication</keyword>
<comment type="caution">
    <text evidence="12">The sequence shown here is derived from an EMBL/GenBank/DDBJ whole genome shotgun (WGS) entry which is preliminary data.</text>
</comment>
<evidence type="ECO:0000313" key="12">
    <source>
        <dbReference type="EMBL" id="MBM6912973.1"/>
    </source>
</evidence>
<evidence type="ECO:0000256" key="10">
    <source>
        <dbReference type="ARBA" id="ARBA00049244"/>
    </source>
</evidence>
<dbReference type="InterPro" id="IPR016195">
    <property type="entry name" value="Pol/histidinol_Pase-like"/>
</dbReference>
<keyword evidence="5 12" id="KW-0808">Transferase</keyword>
<evidence type="ECO:0000256" key="2">
    <source>
        <dbReference type="ARBA" id="ARBA00009496"/>
    </source>
</evidence>
<dbReference type="CDD" id="cd12113">
    <property type="entry name" value="PHP_PolIIIA_DnaE3"/>
    <property type="match status" value="1"/>
</dbReference>
<dbReference type="Pfam" id="PF07733">
    <property type="entry name" value="DNA_pol3_alpha"/>
    <property type="match status" value="1"/>
</dbReference>
<dbReference type="Gene3D" id="3.20.20.140">
    <property type="entry name" value="Metal-dependent hydrolases"/>
    <property type="match status" value="1"/>
</dbReference>
<dbReference type="SUPFAM" id="SSF89550">
    <property type="entry name" value="PHP domain-like"/>
    <property type="match status" value="1"/>
</dbReference>
<comment type="subcellular location">
    <subcellularLocation>
        <location evidence="1">Cytoplasm</location>
    </subcellularLocation>
</comment>
<dbReference type="RefSeq" id="WP_205087974.1">
    <property type="nucleotide sequence ID" value="NZ_JACJLA010000010.1"/>
</dbReference>
<evidence type="ECO:0000256" key="4">
    <source>
        <dbReference type="ARBA" id="ARBA00019114"/>
    </source>
</evidence>
<dbReference type="InterPro" id="IPR029460">
    <property type="entry name" value="DNAPol_HHH"/>
</dbReference>
<dbReference type="NCBIfam" id="NF005298">
    <property type="entry name" value="PRK06826.1"/>
    <property type="match status" value="1"/>
</dbReference>
<dbReference type="Gene3D" id="1.10.150.870">
    <property type="match status" value="1"/>
</dbReference>
<dbReference type="EC" id="2.7.7.7" evidence="3"/>
<evidence type="ECO:0000256" key="8">
    <source>
        <dbReference type="ARBA" id="ARBA00022932"/>
    </source>
</evidence>
<evidence type="ECO:0000259" key="11">
    <source>
        <dbReference type="SMART" id="SM00481"/>
    </source>
</evidence>
<keyword evidence="6 12" id="KW-0548">Nucleotidyltransferase</keyword>
<comment type="catalytic activity">
    <reaction evidence="10">
        <text>DNA(n) + a 2'-deoxyribonucleoside 5'-triphosphate = DNA(n+1) + diphosphate</text>
        <dbReference type="Rhea" id="RHEA:22508"/>
        <dbReference type="Rhea" id="RHEA-COMP:17339"/>
        <dbReference type="Rhea" id="RHEA-COMP:17340"/>
        <dbReference type="ChEBI" id="CHEBI:33019"/>
        <dbReference type="ChEBI" id="CHEBI:61560"/>
        <dbReference type="ChEBI" id="CHEBI:173112"/>
        <dbReference type="EC" id="2.7.7.7"/>
    </reaction>
</comment>
<dbReference type="InterPro" id="IPR011708">
    <property type="entry name" value="DNA_pol3_alpha_NTPase_dom"/>
</dbReference>
<dbReference type="EMBL" id="JACJLA010000010">
    <property type="protein sequence ID" value="MBM6912973.1"/>
    <property type="molecule type" value="Genomic_DNA"/>
</dbReference>
<dbReference type="InterPro" id="IPR004805">
    <property type="entry name" value="DnaE2/DnaE/PolC"/>
</dbReference>
<evidence type="ECO:0000256" key="6">
    <source>
        <dbReference type="ARBA" id="ARBA00022695"/>
    </source>
</evidence>
<dbReference type="Gene3D" id="1.10.10.1600">
    <property type="entry name" value="Bacterial DNA polymerase III alpha subunit, thumb domain"/>
    <property type="match status" value="1"/>
</dbReference>
<evidence type="ECO:0000256" key="3">
    <source>
        <dbReference type="ARBA" id="ARBA00012417"/>
    </source>
</evidence>
<dbReference type="InterPro" id="IPR041931">
    <property type="entry name" value="DNA_pol3_alpha_thumb_dom"/>
</dbReference>
<comment type="similarity">
    <text evidence="2">Belongs to the DNA polymerase type-C family. DnaE subfamily.</text>
</comment>
<dbReference type="Pfam" id="PF14579">
    <property type="entry name" value="HHH_6"/>
    <property type="match status" value="1"/>
</dbReference>
<organism evidence="12 13">
    <name type="scientific">Veillonella magna</name>
    <dbReference type="NCBI Taxonomy" id="464322"/>
    <lineage>
        <taxon>Bacteria</taxon>
        <taxon>Bacillati</taxon>
        <taxon>Bacillota</taxon>
        <taxon>Negativicutes</taxon>
        <taxon>Veillonellales</taxon>
        <taxon>Veillonellaceae</taxon>
        <taxon>Veillonella</taxon>
    </lineage>
</organism>
<protein>
    <recommendedName>
        <fullName evidence="4">DNA polymerase III subunit alpha</fullName>
        <ecNumber evidence="3">2.7.7.7</ecNumber>
    </recommendedName>
</protein>
<comment type="function">
    <text evidence="9">DNA polymerase III is a complex, multichain enzyme responsible for most of the replicative synthesis in bacteria. This DNA polymerase also exhibits 3' to 5' exonuclease activity. The alpha chain is the DNA polymerase.</text>
</comment>
<dbReference type="PANTHER" id="PTHR32294:SF0">
    <property type="entry name" value="DNA POLYMERASE III SUBUNIT ALPHA"/>
    <property type="match status" value="1"/>
</dbReference>
<dbReference type="InterPro" id="IPR004013">
    <property type="entry name" value="PHP_dom"/>
</dbReference>
<reference evidence="12 13" key="1">
    <citation type="journal article" date="2021" name="Sci. Rep.">
        <title>The distribution of antibiotic resistance genes in chicken gut microbiota commensals.</title>
        <authorList>
            <person name="Juricova H."/>
            <person name="Matiasovicova J."/>
            <person name="Kubasova T."/>
            <person name="Cejkova D."/>
            <person name="Rychlik I."/>
        </authorList>
    </citation>
    <scope>NUCLEOTIDE SEQUENCE [LARGE SCALE GENOMIC DNA]</scope>
    <source>
        <strain evidence="12 13">An537</strain>
    </source>
</reference>
<name>A0ABS2GI87_9FIRM</name>
<dbReference type="GO" id="GO:0003887">
    <property type="term" value="F:DNA-directed DNA polymerase activity"/>
    <property type="evidence" value="ECO:0007669"/>
    <property type="project" value="UniProtKB-EC"/>
</dbReference>
<keyword evidence="8" id="KW-0239">DNA-directed DNA polymerase</keyword>
<keyword evidence="13" id="KW-1185">Reference proteome</keyword>
<dbReference type="Proteomes" id="UP000707138">
    <property type="component" value="Unassembled WGS sequence"/>
</dbReference>
<dbReference type="PANTHER" id="PTHR32294">
    <property type="entry name" value="DNA POLYMERASE III SUBUNIT ALPHA"/>
    <property type="match status" value="1"/>
</dbReference>
<accession>A0ABS2GI87</accession>
<feature type="domain" description="Polymerase/histidinol phosphatase N-terminal" evidence="11">
    <location>
        <begin position="5"/>
        <end position="72"/>
    </location>
</feature>
<dbReference type="InterPro" id="IPR003141">
    <property type="entry name" value="Pol/His_phosphatase_N"/>
</dbReference>
<dbReference type="NCBIfam" id="NF004226">
    <property type="entry name" value="PRK05673.1"/>
    <property type="match status" value="1"/>
</dbReference>
<dbReference type="NCBIfam" id="TIGR00594">
    <property type="entry name" value="polc"/>
    <property type="match status" value="1"/>
</dbReference>
<dbReference type="Pfam" id="PF02811">
    <property type="entry name" value="PHP"/>
    <property type="match status" value="1"/>
</dbReference>
<gene>
    <name evidence="12" type="ORF">H6A01_06525</name>
</gene>
<evidence type="ECO:0000256" key="9">
    <source>
        <dbReference type="ARBA" id="ARBA00025611"/>
    </source>
</evidence>
<proteinExistence type="inferred from homology"/>
<dbReference type="SMART" id="SM00481">
    <property type="entry name" value="POLIIIAc"/>
    <property type="match status" value="1"/>
</dbReference>
<sequence length="1140" mass="127793">MRPFVHLHGHTEYSLTDGISRLPELVARAKELEMPALAVTDHGNMYGAVYFYKEAKKAGIKPIIGCEVYVTSGSRFDRPESGAKRDRLKHLILLAETMEGYRNIVKIVSKASTEGFFYKPRADRELLRTYKNGIIALSACIQGEIPQMILQDNPEGARRTLEWYIETYGKNNFFLEIQNHGLPEEIRAQEALIALAKEYGVGLVCSNDFHYVLKEDAEAQDIKVCIATGRKRDEENRLKFPNDEFYLKSGDEMAALFSHVPEALDNTLAIAERCNVEFNFDEHHLPHFDVPEGETAATYLRKICEAEVPRLYGTMTPEVAKRLDYELGVIGKMGFDDYFLIVWDYVRYAREHDILVGPGRGSAAGSVVAYLLGITGLDPLKYDLLFERFLNPERISMPDIDIDFCYEKRGKAIEYVTRKYGQARVAQIITFGTEAARAVIRDVGRVIDMPLAEVNRIAKMIPNELGITLTKALAGKELKELYATNPAVKELFDLGLKLEGIARNSSTHAAGVVISADPLDDHVPVQNSGEDGVVTQYDKDNVEELGLLKMDFLGLRTLTVMNDALELIKANRGESIDLNAIPLDDEAACAMLRRGETAGVFQLESEGITKLVMDLRPTHFEDLIPLVALYRPGPLGSGMVEDFIKRRHGEKEVTYLHPLLEPILKDTFGVILYQEQVMQIASAMGGFSLGQADLMRRAMGKKKEAVLKAQRDSFIEGAIKNQIDEAIANEVFDLLVYFAGYGFNKSHSAAYAYIAYQTAYLKAHYFPEFMAATMSSFMSNGDKISFYINECKKHGVSVLGPDINYSERTFAVQNNAIRFGLGGIKHVGENAIEALIAERRKGGVYTSLVDFCKRVEARVVNRKLLESLIRCGAMDSFRENRNQLLAIHERAQSMGQRLQKENARGAVSLFGEETAVEEITAPVLEDLSEEEKLRDEKDYTGFYITGHPLNAFAEEMKGLFELGRLREEAERYDGTKVTVGGLIVNKVDRMTRRNEVMSIIQVEDFSGTADIVTFPQVYRRDQYCMAVDMAVRVEGRIDADEKGVQIIAESVAPLKIDYSRAKGVVLHIRPGYDTAEASTKLKDLLISADGEVPVAFYLHRQRKRMAVDKAYYFTPGTSICRKIEEILGPQSVEIVQGNIV</sequence>
<evidence type="ECO:0000256" key="5">
    <source>
        <dbReference type="ARBA" id="ARBA00022679"/>
    </source>
</evidence>
<evidence type="ECO:0000313" key="13">
    <source>
        <dbReference type="Proteomes" id="UP000707138"/>
    </source>
</evidence>
<evidence type="ECO:0000256" key="7">
    <source>
        <dbReference type="ARBA" id="ARBA00022705"/>
    </source>
</evidence>